<comment type="caution">
    <text evidence="2">The sequence shown here is derived from an EMBL/GenBank/DDBJ whole genome shotgun (WGS) entry which is preliminary data.</text>
</comment>
<feature type="chain" id="PRO_5041303967" evidence="1">
    <location>
        <begin position="28"/>
        <end position="390"/>
    </location>
</feature>
<dbReference type="InterPro" id="IPR010888">
    <property type="entry name" value="CblD"/>
</dbReference>
<proteinExistence type="predicted"/>
<evidence type="ECO:0000313" key="3">
    <source>
        <dbReference type="Proteomes" id="UP000070119"/>
    </source>
</evidence>
<name>A0AA40R6J0_9BURK</name>
<sequence>MTRANKSHWRVIALAAALGAISVDASAALQAPANRNDTVEATLDRGTAQAAVKIFDKASGGYDTNDARKWGRNSWTCESATDSATGACPTDPVWTVSGDSTAIKLKFREEKTGATAVLNLEGVKHHTRHADCSGKEISEARSQSRFAVQAAILMGMGCSSSDRAFDGTAVTVTIPSEELKNIPTGGIWKANLLLNLRQWTDAGIPRPTIAVFKAAIKLNVTDKNNIQVYLPEFTNATPVVDLKLRTLPNGSRLSGTSNVDMCLYDGYNSQSTWFDVTASDGFTIDRRDKGSYSVLLESDKSGAYASRIDYNASLTYAGKKIALPNNETVRLQGVNNSAGRTVSLPGIPVPVVCTPTPLTLETPEFQSVWKRPGKYSNKLTITFTPSSASL</sequence>
<feature type="signal peptide" evidence="1">
    <location>
        <begin position="1"/>
        <end position="27"/>
    </location>
</feature>
<dbReference type="RefSeq" id="WP_060063429.1">
    <property type="nucleotide sequence ID" value="NZ_CM003772.1"/>
</dbReference>
<gene>
    <name evidence="2" type="ORF">WK57_34980</name>
</gene>
<protein>
    <submittedName>
        <fullName evidence="2">Pilin protein</fullName>
    </submittedName>
</protein>
<organism evidence="2 3">
    <name type="scientific">Burkholderia ubonensis</name>
    <dbReference type="NCBI Taxonomy" id="101571"/>
    <lineage>
        <taxon>Bacteria</taxon>
        <taxon>Pseudomonadati</taxon>
        <taxon>Pseudomonadota</taxon>
        <taxon>Betaproteobacteria</taxon>
        <taxon>Burkholderiales</taxon>
        <taxon>Burkholderiaceae</taxon>
        <taxon>Burkholderia</taxon>
        <taxon>Burkholderia cepacia complex</taxon>
    </lineage>
</organism>
<dbReference type="Gene3D" id="2.60.40.2520">
    <property type="entry name" value="CFA/I fimbrial subunit E, adhesin domain"/>
    <property type="match status" value="1"/>
</dbReference>
<accession>A0AA40R6J0</accession>
<dbReference type="Pfam" id="PF07434">
    <property type="entry name" value="CblD"/>
    <property type="match status" value="1"/>
</dbReference>
<evidence type="ECO:0000256" key="1">
    <source>
        <dbReference type="SAM" id="SignalP"/>
    </source>
</evidence>
<dbReference type="AlphaFoldDB" id="A0AA40R6J0"/>
<dbReference type="InterPro" id="IPR043037">
    <property type="entry name" value="CfaE_adhesin"/>
</dbReference>
<evidence type="ECO:0000313" key="2">
    <source>
        <dbReference type="EMBL" id="KWZ54097.1"/>
    </source>
</evidence>
<keyword evidence="1" id="KW-0732">Signal</keyword>
<dbReference type="Gene3D" id="2.60.40.2040">
    <property type="entry name" value="CFA/I fimbrial subunit E, pilin domain"/>
    <property type="match status" value="1"/>
</dbReference>
<reference evidence="2 3" key="1">
    <citation type="submission" date="2015-11" db="EMBL/GenBank/DDBJ databases">
        <authorList>
            <person name="Sahl J."/>
            <person name="Wagner D."/>
            <person name="Keim P."/>
        </authorList>
    </citation>
    <scope>NUCLEOTIDE SEQUENCE [LARGE SCALE GENOMIC DNA]</scope>
    <source>
        <strain evidence="2 3">MSMB1157</strain>
    </source>
</reference>
<dbReference type="EMBL" id="LNJU01000005">
    <property type="protein sequence ID" value="KWZ54097.1"/>
    <property type="molecule type" value="Genomic_DNA"/>
</dbReference>
<dbReference type="Proteomes" id="UP000070119">
    <property type="component" value="Chromosome 2"/>
</dbReference>